<evidence type="ECO:0000313" key="2">
    <source>
        <dbReference type="EMBL" id="KAD7479612.1"/>
    </source>
</evidence>
<name>A0A5N6Q4V2_9ASTR</name>
<evidence type="ECO:0000313" key="3">
    <source>
        <dbReference type="EMBL" id="KAD7479626.1"/>
    </source>
</evidence>
<evidence type="ECO:0000256" key="1">
    <source>
        <dbReference type="SAM" id="MobiDB-lite"/>
    </source>
</evidence>
<organism evidence="2 4">
    <name type="scientific">Mikania micrantha</name>
    <name type="common">bitter vine</name>
    <dbReference type="NCBI Taxonomy" id="192012"/>
    <lineage>
        <taxon>Eukaryota</taxon>
        <taxon>Viridiplantae</taxon>
        <taxon>Streptophyta</taxon>
        <taxon>Embryophyta</taxon>
        <taxon>Tracheophyta</taxon>
        <taxon>Spermatophyta</taxon>
        <taxon>Magnoliopsida</taxon>
        <taxon>eudicotyledons</taxon>
        <taxon>Gunneridae</taxon>
        <taxon>Pentapetalae</taxon>
        <taxon>asterids</taxon>
        <taxon>campanulids</taxon>
        <taxon>Asterales</taxon>
        <taxon>Asteraceae</taxon>
        <taxon>Asteroideae</taxon>
        <taxon>Heliantheae alliance</taxon>
        <taxon>Eupatorieae</taxon>
        <taxon>Mikania</taxon>
    </lineage>
</organism>
<dbReference type="EMBL" id="SZYD01000001">
    <property type="protein sequence ID" value="KAD7479612.1"/>
    <property type="molecule type" value="Genomic_DNA"/>
</dbReference>
<proteinExistence type="predicted"/>
<feature type="region of interest" description="Disordered" evidence="1">
    <location>
        <begin position="25"/>
        <end position="45"/>
    </location>
</feature>
<sequence length="103" mass="11169">MNPITTIVKPNSIIAREIAINRPANPIGDTCDGGREGADEDEATEAPVNVAGIGNGIGRGGEARMLTIIEKSWCRTRDRSSWSLMSVVVWFRTVKNGYHGEGR</sequence>
<keyword evidence="4" id="KW-1185">Reference proteome</keyword>
<comment type="caution">
    <text evidence="2">The sequence shown here is derived from an EMBL/GenBank/DDBJ whole genome shotgun (WGS) entry which is preliminary data.</text>
</comment>
<dbReference type="AlphaFoldDB" id="A0A5N6Q4V2"/>
<evidence type="ECO:0000313" key="4">
    <source>
        <dbReference type="Proteomes" id="UP000326396"/>
    </source>
</evidence>
<protein>
    <submittedName>
        <fullName evidence="2">Uncharacterized protein</fullName>
    </submittedName>
</protein>
<dbReference type="EMBL" id="SZYD01000001">
    <property type="protein sequence ID" value="KAD7479626.1"/>
    <property type="molecule type" value="Genomic_DNA"/>
</dbReference>
<accession>A0A5N6Q4V2</accession>
<reference evidence="2 4" key="1">
    <citation type="submission" date="2019-05" db="EMBL/GenBank/DDBJ databases">
        <title>Mikania micrantha, genome provides insights into the molecular mechanism of rapid growth.</title>
        <authorList>
            <person name="Liu B."/>
        </authorList>
    </citation>
    <scope>NUCLEOTIDE SEQUENCE [LARGE SCALE GENOMIC DNA]</scope>
    <source>
        <strain evidence="2">NLD-2019</strain>
        <tissue evidence="2">Leaf</tissue>
    </source>
</reference>
<gene>
    <name evidence="2" type="ORF">E3N88_02748</name>
    <name evidence="3" type="ORF">E3N88_02762</name>
</gene>
<dbReference type="Proteomes" id="UP000326396">
    <property type="component" value="Linkage Group LG1"/>
</dbReference>